<keyword evidence="1" id="KW-0472">Membrane</keyword>
<evidence type="ECO:0000256" key="1">
    <source>
        <dbReference type="SAM" id="Phobius"/>
    </source>
</evidence>
<evidence type="ECO:0000313" key="2">
    <source>
        <dbReference type="EMBL" id="CAD8077467.1"/>
    </source>
</evidence>
<dbReference type="AlphaFoldDB" id="A0A8S1MB30"/>
<organism evidence="2 3">
    <name type="scientific">Paramecium sonneborni</name>
    <dbReference type="NCBI Taxonomy" id="65129"/>
    <lineage>
        <taxon>Eukaryota</taxon>
        <taxon>Sar</taxon>
        <taxon>Alveolata</taxon>
        <taxon>Ciliophora</taxon>
        <taxon>Intramacronucleata</taxon>
        <taxon>Oligohymenophorea</taxon>
        <taxon>Peniculida</taxon>
        <taxon>Parameciidae</taxon>
        <taxon>Paramecium</taxon>
    </lineage>
</organism>
<feature type="transmembrane region" description="Helical" evidence="1">
    <location>
        <begin position="197"/>
        <end position="218"/>
    </location>
</feature>
<dbReference type="EMBL" id="CAJJDN010000036">
    <property type="protein sequence ID" value="CAD8077467.1"/>
    <property type="molecule type" value="Genomic_DNA"/>
</dbReference>
<evidence type="ECO:0000313" key="3">
    <source>
        <dbReference type="Proteomes" id="UP000692954"/>
    </source>
</evidence>
<gene>
    <name evidence="2" type="ORF">PSON_ATCC_30995.1.T0360144</name>
</gene>
<proteinExistence type="predicted"/>
<protein>
    <recommendedName>
        <fullName evidence="4">Transmembrane protein</fullName>
    </recommendedName>
</protein>
<keyword evidence="3" id="KW-1185">Reference proteome</keyword>
<sequence length="236" mass="28144">MLYFFCLIAIISAQKNNQNNDQKESKEEYELRMSTNIFNSCIIVSYNYLTQENEQIAKDLNIIMEAYEDIQDFEEKIKQQYIASKRIKLESCKHCVKRQTIQGAYQILEELKSKKFNAEKYYYLMDGFQLKNFYDRQIQHKFDRQDDTLYQIIEDFLSKSREAQGIPELGFNDLYPQLNQNNELKTALFGIDIDSSWFSYMILISVVLVVIVIMRYAYTTLQDSFKTKSKKQKKQK</sequence>
<reference evidence="2" key="1">
    <citation type="submission" date="2021-01" db="EMBL/GenBank/DDBJ databases">
        <authorList>
            <consortium name="Genoscope - CEA"/>
            <person name="William W."/>
        </authorList>
    </citation>
    <scope>NUCLEOTIDE SEQUENCE</scope>
</reference>
<dbReference type="OrthoDB" id="300391at2759"/>
<keyword evidence="1" id="KW-1133">Transmembrane helix</keyword>
<accession>A0A8S1MB30</accession>
<keyword evidence="1" id="KW-0812">Transmembrane</keyword>
<name>A0A8S1MB30_9CILI</name>
<dbReference type="Proteomes" id="UP000692954">
    <property type="component" value="Unassembled WGS sequence"/>
</dbReference>
<evidence type="ECO:0008006" key="4">
    <source>
        <dbReference type="Google" id="ProtNLM"/>
    </source>
</evidence>
<comment type="caution">
    <text evidence="2">The sequence shown here is derived from an EMBL/GenBank/DDBJ whole genome shotgun (WGS) entry which is preliminary data.</text>
</comment>